<feature type="compositionally biased region" description="Basic and acidic residues" evidence="1">
    <location>
        <begin position="339"/>
        <end position="350"/>
    </location>
</feature>
<protein>
    <recommendedName>
        <fullName evidence="4">Basic proline-rich protein-like</fullName>
    </recommendedName>
</protein>
<dbReference type="EMBL" id="JASSZA010000009">
    <property type="protein sequence ID" value="KAK2101388.1"/>
    <property type="molecule type" value="Genomic_DNA"/>
</dbReference>
<feature type="compositionally biased region" description="Low complexity" evidence="1">
    <location>
        <begin position="175"/>
        <end position="184"/>
    </location>
</feature>
<feature type="compositionally biased region" description="Basic and acidic residues" evidence="1">
    <location>
        <begin position="91"/>
        <end position="105"/>
    </location>
</feature>
<sequence>MDSREHPAHESRARAWTLRTSTAGATSRARQEGPSLCQRLGGAGEEALARSLSEGRSEDAPAPHGQRAGPSSGILRSAPRLPPPAALPEYARGDARHLREKRVGNREPPLPTPTPFASPRRYLLRFRGFPPTWADATSSRYRVQSPTDTTASASSSRKRLRSSFTGRRRRRSRAARGLPMAPRPGGRRRRGLQPPEPPPPGQAPLPGRPASRSSVSGLHRGRLPRLLSGRARAHAPGARGPRAARVPSRSLREWSPAPPPRVCSAPGSPRLAAPVAGSPPPSLAARHPPSLAAQKEASPAHGRPPPPAPDWAPGSGRSRSPHLARPRPRPSTGGLRPGEAGDKKRLFWLP</sequence>
<accession>A0ABQ9UW85</accession>
<evidence type="ECO:0000256" key="1">
    <source>
        <dbReference type="SAM" id="MobiDB-lite"/>
    </source>
</evidence>
<reference evidence="2 3" key="1">
    <citation type="submission" date="2023-05" db="EMBL/GenBank/DDBJ databases">
        <title>B98-5 Cell Line De Novo Hybrid Assembly: An Optical Mapping Approach.</title>
        <authorList>
            <person name="Kananen K."/>
            <person name="Auerbach J.A."/>
            <person name="Kautto E."/>
            <person name="Blachly J.S."/>
        </authorList>
    </citation>
    <scope>NUCLEOTIDE SEQUENCE [LARGE SCALE GENOMIC DNA]</scope>
    <source>
        <strain evidence="2">B95-8</strain>
        <tissue evidence="2">Cell line</tissue>
    </source>
</reference>
<evidence type="ECO:0000313" key="2">
    <source>
        <dbReference type="EMBL" id="KAK2101388.1"/>
    </source>
</evidence>
<dbReference type="Proteomes" id="UP001266305">
    <property type="component" value="Unassembled WGS sequence"/>
</dbReference>
<feature type="compositionally biased region" description="Basic residues" evidence="1">
    <location>
        <begin position="156"/>
        <end position="174"/>
    </location>
</feature>
<feature type="compositionally biased region" description="Low complexity" evidence="1">
    <location>
        <begin position="145"/>
        <end position="155"/>
    </location>
</feature>
<organism evidence="2 3">
    <name type="scientific">Saguinus oedipus</name>
    <name type="common">Cotton-top tamarin</name>
    <name type="synonym">Oedipomidas oedipus</name>
    <dbReference type="NCBI Taxonomy" id="9490"/>
    <lineage>
        <taxon>Eukaryota</taxon>
        <taxon>Metazoa</taxon>
        <taxon>Chordata</taxon>
        <taxon>Craniata</taxon>
        <taxon>Vertebrata</taxon>
        <taxon>Euteleostomi</taxon>
        <taxon>Mammalia</taxon>
        <taxon>Eutheria</taxon>
        <taxon>Euarchontoglires</taxon>
        <taxon>Primates</taxon>
        <taxon>Haplorrhini</taxon>
        <taxon>Platyrrhini</taxon>
        <taxon>Cebidae</taxon>
        <taxon>Callitrichinae</taxon>
        <taxon>Saguinus</taxon>
    </lineage>
</organism>
<evidence type="ECO:0000313" key="3">
    <source>
        <dbReference type="Proteomes" id="UP001266305"/>
    </source>
</evidence>
<proteinExistence type="predicted"/>
<feature type="compositionally biased region" description="Basic residues" evidence="1">
    <location>
        <begin position="319"/>
        <end position="328"/>
    </location>
</feature>
<feature type="compositionally biased region" description="Basic and acidic residues" evidence="1">
    <location>
        <begin position="1"/>
        <end position="13"/>
    </location>
</feature>
<feature type="region of interest" description="Disordered" evidence="1">
    <location>
        <begin position="1"/>
        <end position="350"/>
    </location>
</feature>
<gene>
    <name evidence="2" type="ORF">P7K49_019054</name>
</gene>
<feature type="compositionally biased region" description="Pro residues" evidence="1">
    <location>
        <begin position="194"/>
        <end position="207"/>
    </location>
</feature>
<feature type="compositionally biased region" description="Polar residues" evidence="1">
    <location>
        <begin position="135"/>
        <end position="144"/>
    </location>
</feature>
<comment type="caution">
    <text evidence="2">The sequence shown here is derived from an EMBL/GenBank/DDBJ whole genome shotgun (WGS) entry which is preliminary data.</text>
</comment>
<feature type="compositionally biased region" description="Low complexity" evidence="1">
    <location>
        <begin position="228"/>
        <end position="249"/>
    </location>
</feature>
<name>A0ABQ9UW85_SAGOE</name>
<keyword evidence="3" id="KW-1185">Reference proteome</keyword>
<evidence type="ECO:0008006" key="4">
    <source>
        <dbReference type="Google" id="ProtNLM"/>
    </source>
</evidence>